<dbReference type="Proteomes" id="UP000565579">
    <property type="component" value="Unassembled WGS sequence"/>
</dbReference>
<comment type="caution">
    <text evidence="2">The sequence shown here is derived from an EMBL/GenBank/DDBJ whole genome shotgun (WGS) entry which is preliminary data.</text>
</comment>
<dbReference type="InterPro" id="IPR050491">
    <property type="entry name" value="AmpC-like"/>
</dbReference>
<dbReference type="EMBL" id="JACHMI010000001">
    <property type="protein sequence ID" value="MBB6551566.1"/>
    <property type="molecule type" value="Genomic_DNA"/>
</dbReference>
<proteinExistence type="predicted"/>
<dbReference type="SUPFAM" id="SSF56601">
    <property type="entry name" value="beta-lactamase/transpeptidase-like"/>
    <property type="match status" value="1"/>
</dbReference>
<gene>
    <name evidence="2" type="ORF">HD593_006361</name>
</gene>
<dbReference type="Gene3D" id="3.40.710.10">
    <property type="entry name" value="DD-peptidase/beta-lactamase superfamily"/>
    <property type="match status" value="1"/>
</dbReference>
<reference evidence="2 3" key="1">
    <citation type="submission" date="2020-08" db="EMBL/GenBank/DDBJ databases">
        <title>Sequencing the genomes of 1000 actinobacteria strains.</title>
        <authorList>
            <person name="Klenk H.-P."/>
        </authorList>
    </citation>
    <scope>NUCLEOTIDE SEQUENCE [LARGE SCALE GENOMIC DNA]</scope>
    <source>
        <strain evidence="2 3">DSM 43768</strain>
    </source>
</reference>
<keyword evidence="3" id="KW-1185">Reference proteome</keyword>
<name>A0A7X0U1D5_9ACTN</name>
<dbReference type="InterPro" id="IPR012338">
    <property type="entry name" value="Beta-lactam/transpept-like"/>
</dbReference>
<dbReference type="PANTHER" id="PTHR46825:SF9">
    <property type="entry name" value="BETA-LACTAMASE-RELATED DOMAIN-CONTAINING PROTEIN"/>
    <property type="match status" value="1"/>
</dbReference>
<dbReference type="InterPro" id="IPR001466">
    <property type="entry name" value="Beta-lactam-related"/>
</dbReference>
<evidence type="ECO:0000313" key="3">
    <source>
        <dbReference type="Proteomes" id="UP000565579"/>
    </source>
</evidence>
<organism evidence="2 3">
    <name type="scientific">Nonomuraea rubra</name>
    <dbReference type="NCBI Taxonomy" id="46180"/>
    <lineage>
        <taxon>Bacteria</taxon>
        <taxon>Bacillati</taxon>
        <taxon>Actinomycetota</taxon>
        <taxon>Actinomycetes</taxon>
        <taxon>Streptosporangiales</taxon>
        <taxon>Streptosporangiaceae</taxon>
        <taxon>Nonomuraea</taxon>
    </lineage>
</organism>
<sequence length="254" mass="27622">MCVTSLVDKGKLTFNTPIAALPGFQKKTGPWPRGSASSITVGRLLRHTSGITFDPTQYGMSLLPKTSTAERVLIRRALSRPLGATPGTKEVYNNVNYAILGALIAHVSGESYEKYCRREVLVPRGAPTARIGPGTRAMGAFGGWEISAAEYANFARAFDRRSTLLSPAGHQFIDAFAVPGRATAALGVYVVRTPGGRNVFHHGDWRSVSTRPREFSAFFALWDNGVSVVVTYDKRLTDDARRSLDNSLRQAAYA</sequence>
<accession>A0A7X0U1D5</accession>
<protein>
    <submittedName>
        <fullName evidence="2">CubicO group peptidase (Beta-lactamase class C family)</fullName>
    </submittedName>
</protein>
<dbReference type="AlphaFoldDB" id="A0A7X0U1D5"/>
<feature type="domain" description="Beta-lactamase-related" evidence="1">
    <location>
        <begin position="2"/>
        <end position="235"/>
    </location>
</feature>
<evidence type="ECO:0000313" key="2">
    <source>
        <dbReference type="EMBL" id="MBB6551566.1"/>
    </source>
</evidence>
<evidence type="ECO:0000259" key="1">
    <source>
        <dbReference type="Pfam" id="PF00144"/>
    </source>
</evidence>
<dbReference type="Pfam" id="PF00144">
    <property type="entry name" value="Beta-lactamase"/>
    <property type="match status" value="1"/>
</dbReference>
<dbReference type="PANTHER" id="PTHR46825">
    <property type="entry name" value="D-ALANYL-D-ALANINE-CARBOXYPEPTIDASE/ENDOPEPTIDASE AMPH"/>
    <property type="match status" value="1"/>
</dbReference>